<proteinExistence type="predicted"/>
<keyword evidence="3" id="KW-1185">Reference proteome</keyword>
<protein>
    <submittedName>
        <fullName evidence="2">Uncharacterized protein</fullName>
    </submittedName>
</protein>
<organism evidence="2 3">
    <name type="scientific">Dactylosporangium siamense</name>
    <dbReference type="NCBI Taxonomy" id="685454"/>
    <lineage>
        <taxon>Bacteria</taxon>
        <taxon>Bacillati</taxon>
        <taxon>Actinomycetota</taxon>
        <taxon>Actinomycetes</taxon>
        <taxon>Micromonosporales</taxon>
        <taxon>Micromonosporaceae</taxon>
        <taxon>Dactylosporangium</taxon>
    </lineage>
</organism>
<comment type="caution">
    <text evidence="2">The sequence shown here is derived from an EMBL/GenBank/DDBJ whole genome shotgun (WGS) entry which is preliminary data.</text>
</comment>
<reference evidence="2" key="1">
    <citation type="submission" date="2021-01" db="EMBL/GenBank/DDBJ databases">
        <title>Whole genome shotgun sequence of Dactylosporangium siamense NBRC 106093.</title>
        <authorList>
            <person name="Komaki H."/>
            <person name="Tamura T."/>
        </authorList>
    </citation>
    <scope>NUCLEOTIDE SEQUENCE</scope>
    <source>
        <strain evidence="2">NBRC 106093</strain>
    </source>
</reference>
<evidence type="ECO:0000313" key="3">
    <source>
        <dbReference type="Proteomes" id="UP000660611"/>
    </source>
</evidence>
<evidence type="ECO:0000256" key="1">
    <source>
        <dbReference type="SAM" id="MobiDB-lite"/>
    </source>
</evidence>
<dbReference type="RefSeq" id="WP_203848254.1">
    <property type="nucleotide sequence ID" value="NZ_BAAAVW010000015.1"/>
</dbReference>
<feature type="compositionally biased region" description="Acidic residues" evidence="1">
    <location>
        <begin position="1"/>
        <end position="10"/>
    </location>
</feature>
<feature type="compositionally biased region" description="Basic and acidic residues" evidence="1">
    <location>
        <begin position="11"/>
        <end position="23"/>
    </location>
</feature>
<gene>
    <name evidence="2" type="ORF">Dsi01nite_045350</name>
</gene>
<evidence type="ECO:0000313" key="2">
    <source>
        <dbReference type="EMBL" id="GIG46494.1"/>
    </source>
</evidence>
<sequence>MTQPDEDLLTFDDRLDPDVRDPEASPADAAEQALPANPQDLGQVVNRTHPWDANEYDAVEQDREVAIDDEYR</sequence>
<accession>A0A919U8E8</accession>
<dbReference type="AlphaFoldDB" id="A0A919U8E8"/>
<dbReference type="Proteomes" id="UP000660611">
    <property type="component" value="Unassembled WGS sequence"/>
</dbReference>
<dbReference type="EMBL" id="BONQ01000071">
    <property type="protein sequence ID" value="GIG46494.1"/>
    <property type="molecule type" value="Genomic_DNA"/>
</dbReference>
<name>A0A919U8E8_9ACTN</name>
<feature type="region of interest" description="Disordered" evidence="1">
    <location>
        <begin position="1"/>
        <end position="42"/>
    </location>
</feature>